<protein>
    <recommendedName>
        <fullName evidence="11">C2 domain-containing protein</fullName>
    </recommendedName>
</protein>
<dbReference type="STRING" id="58919.A0A316ZAJ6"/>
<proteinExistence type="predicted"/>
<feature type="compositionally biased region" description="Low complexity" evidence="6">
    <location>
        <begin position="664"/>
        <end position="674"/>
    </location>
</feature>
<dbReference type="PANTHER" id="PTHR47348:SF3">
    <property type="entry name" value="MEIOTICALLY UP-REGULATED GENE 190 PROTEIN"/>
    <property type="match status" value="1"/>
</dbReference>
<evidence type="ECO:0000259" key="7">
    <source>
        <dbReference type="PROSITE" id="PS50004"/>
    </source>
</evidence>
<dbReference type="EMBL" id="KZ819293">
    <property type="protein sequence ID" value="PWN98044.1"/>
    <property type="molecule type" value="Genomic_DNA"/>
</dbReference>
<evidence type="ECO:0000256" key="3">
    <source>
        <dbReference type="ARBA" id="ARBA00023055"/>
    </source>
</evidence>
<dbReference type="Proteomes" id="UP000245946">
    <property type="component" value="Unassembled WGS sequence"/>
</dbReference>
<evidence type="ECO:0000256" key="1">
    <source>
        <dbReference type="ARBA" id="ARBA00004370"/>
    </source>
</evidence>
<accession>A0A316ZAJ6</accession>
<dbReference type="SUPFAM" id="SSF49562">
    <property type="entry name" value="C2 domain (Calcium/lipid-binding domain, CaLB)"/>
    <property type="match status" value="2"/>
</dbReference>
<dbReference type="SMART" id="SM00239">
    <property type="entry name" value="C2"/>
    <property type="match status" value="2"/>
</dbReference>
<dbReference type="InterPro" id="IPR031468">
    <property type="entry name" value="SMP_LBD"/>
</dbReference>
<dbReference type="PANTHER" id="PTHR47348">
    <property type="entry name" value="MEIOTICALLY UP-REGULATED GENE 190 PROTEIN"/>
    <property type="match status" value="1"/>
</dbReference>
<feature type="compositionally biased region" description="Acidic residues" evidence="6">
    <location>
        <begin position="62"/>
        <end position="71"/>
    </location>
</feature>
<evidence type="ECO:0000259" key="8">
    <source>
        <dbReference type="PROSITE" id="PS51847"/>
    </source>
</evidence>
<dbReference type="CDD" id="cd21676">
    <property type="entry name" value="SMP_Mug190"/>
    <property type="match status" value="1"/>
</dbReference>
<dbReference type="InterPro" id="IPR035892">
    <property type="entry name" value="C2_domain_sf"/>
</dbReference>
<dbReference type="Gene3D" id="2.60.40.150">
    <property type="entry name" value="C2 domain"/>
    <property type="match status" value="2"/>
</dbReference>
<gene>
    <name evidence="9" type="ORF">FA09DRAFT_319086</name>
</gene>
<feature type="compositionally biased region" description="Basic and acidic residues" evidence="6">
    <location>
        <begin position="146"/>
        <end position="164"/>
    </location>
</feature>
<feature type="region of interest" description="Disordered" evidence="6">
    <location>
        <begin position="653"/>
        <end position="705"/>
    </location>
</feature>
<feature type="compositionally biased region" description="Low complexity" evidence="6">
    <location>
        <begin position="1098"/>
        <end position="1115"/>
    </location>
</feature>
<dbReference type="GO" id="GO:0006869">
    <property type="term" value="P:lipid transport"/>
    <property type="evidence" value="ECO:0007669"/>
    <property type="project" value="UniProtKB-KW"/>
</dbReference>
<keyword evidence="4" id="KW-0446">Lipid-binding</keyword>
<dbReference type="Pfam" id="PF25331">
    <property type="entry name" value="C2_Mug190_3rd"/>
    <property type="match status" value="1"/>
</dbReference>
<evidence type="ECO:0008006" key="11">
    <source>
        <dbReference type="Google" id="ProtNLM"/>
    </source>
</evidence>
<dbReference type="Pfam" id="PF00168">
    <property type="entry name" value="C2"/>
    <property type="match status" value="2"/>
</dbReference>
<keyword evidence="10" id="KW-1185">Reference proteome</keyword>
<evidence type="ECO:0000256" key="5">
    <source>
        <dbReference type="ARBA" id="ARBA00023136"/>
    </source>
</evidence>
<sequence length="1186" mass="130575">MSVPGTSASGSMPKQESSSSGARERGKARHMRDVYSEANPIPSVQRFFGQALSETLAGRVDSDDEYTDDQEAAQPSGEKRSSAERAKGAEAGEAGKARLLRALSGRSGTGGEVEQQQAQPPRRGKRNKSRVVHDPISGKDVTIQDVSKREYLRAQEAETRRSERAQQSGKPQTGDSALDAQQEKGPILSMPFPPEEPLPASPLHLHRLVGPLWLAWAGALLWKSFSVVSLTLLIANAWLGWWVWSTLRDNAAERRWAREAGRAHSARGGSKDGPALGDGLLESAEWMNTLLSALWSVLDEALFESMGGTLEDVMTASIPSIIHGVKVAEVSQGLTPIRVTALRVLSDSEADLEKHSDQDDNHRKEEQNGQYVNLELSLIYHAQRSKLGRAGNAHLLIHFHLGIRKWAQVPLPVWVEIQGFVGTVRLRVQLTPDAPFVGNVTFSFAGLPRCRVAVTPLSVNLNNIPILSGFIQSSIDAAVAEYVAPSSMTIDVGEAVAGDQIKREVDALGVILVVFHGAENLEKSDRKGSSDPYCTLQWSRLQKVAYATRVAVDDLSPIWEERHVLLLHADALRAQERLQINVWDSDRLTADDLLGRIEIDPAELIDHPGQLTRRQDPFMGRTATSSKQGVLNWSVGYYRKADNVRRKDAISKYTSDVSSEKPGSSAPEQEASTSPEEEECEATSQPAEAPHHGEEGVRFEAPDPALPSGILSIQIHDAKDLEVVRTKTSLRQRQAHEPGQPIEDVQDERDQESSPSAYFTIILNEQTVFRSRTKHLAANPFFQTGTERFIRNWQRCMIMICLRDSRNRESDPILGVVPINLAELFARNHSSQVTQYFPIGGGVGRGSVRISLLFRPVLGLTKTKSRLGFDIGTVRIQAPPRIHDFTDGRAADLHLASLRLRTLAGAVRISGSRHSHLDEANDSVTWHVDAKRLPLKIPARRRYAAPLVVEFRTLAAYGIRRTTALSIVWLQDLIDDEREDIELPVWRAKGNDFHRLTQNYSDYRDPAQGEALGGTRVGTLSLGLSFKSGVGRVHLRFDKHSDSAAVLEAWQACVAAGMRDVNGDFTKAAPKSDDEASDASDEADSDAGESNAEETQDEAAGAQPSGPGEQPSGPGKQDPADDGLRSKLHRWKADRDELKRQHRGSRQFKTVRTAAWLGKSARQRASRLKGALALDERKPQQPDSEM</sequence>
<name>A0A316ZAJ6_9BASI</name>
<feature type="compositionally biased region" description="Basic and acidic residues" evidence="6">
    <location>
        <begin position="689"/>
        <end position="701"/>
    </location>
</feature>
<dbReference type="GeneID" id="37268468"/>
<feature type="compositionally biased region" description="Basic and acidic residues" evidence="6">
    <location>
        <begin position="77"/>
        <end position="96"/>
    </location>
</feature>
<dbReference type="PROSITE" id="PS50004">
    <property type="entry name" value="C2"/>
    <property type="match status" value="2"/>
</dbReference>
<evidence type="ECO:0000256" key="6">
    <source>
        <dbReference type="SAM" id="MobiDB-lite"/>
    </source>
</evidence>
<feature type="domain" description="SMP-LTD" evidence="8">
    <location>
        <begin position="280"/>
        <end position="493"/>
    </location>
</feature>
<evidence type="ECO:0000313" key="10">
    <source>
        <dbReference type="Proteomes" id="UP000245946"/>
    </source>
</evidence>
<reference evidence="9 10" key="1">
    <citation type="journal article" date="2018" name="Mol. Biol. Evol.">
        <title>Broad Genomic Sampling Reveals a Smut Pathogenic Ancestry of the Fungal Clade Ustilaginomycotina.</title>
        <authorList>
            <person name="Kijpornyongpan T."/>
            <person name="Mondo S.J."/>
            <person name="Barry K."/>
            <person name="Sandor L."/>
            <person name="Lee J."/>
            <person name="Lipzen A."/>
            <person name="Pangilinan J."/>
            <person name="LaButti K."/>
            <person name="Hainaut M."/>
            <person name="Henrissat B."/>
            <person name="Grigoriev I.V."/>
            <person name="Spatafora J.W."/>
            <person name="Aime M.C."/>
        </authorList>
    </citation>
    <scope>NUCLEOTIDE SEQUENCE [LARGE SCALE GENOMIC DNA]</scope>
    <source>
        <strain evidence="9 10">MCA 4186</strain>
    </source>
</reference>
<dbReference type="Pfam" id="PF25669">
    <property type="entry name" value="SMP_MUG190-like"/>
    <property type="match status" value="1"/>
</dbReference>
<dbReference type="AlphaFoldDB" id="A0A316ZAJ6"/>
<feature type="compositionally biased region" description="Polar residues" evidence="6">
    <location>
        <begin position="1"/>
        <end position="21"/>
    </location>
</feature>
<feature type="compositionally biased region" description="Polar residues" evidence="6">
    <location>
        <begin position="165"/>
        <end position="175"/>
    </location>
</feature>
<dbReference type="GO" id="GO:0008289">
    <property type="term" value="F:lipid binding"/>
    <property type="evidence" value="ECO:0007669"/>
    <property type="project" value="UniProtKB-KW"/>
</dbReference>
<dbReference type="GO" id="GO:0016020">
    <property type="term" value="C:membrane"/>
    <property type="evidence" value="ECO:0007669"/>
    <property type="project" value="UniProtKB-SubCell"/>
</dbReference>
<evidence type="ECO:0000256" key="4">
    <source>
        <dbReference type="ARBA" id="ARBA00023121"/>
    </source>
</evidence>
<feature type="compositionally biased region" description="Basic and acidic residues" evidence="6">
    <location>
        <begin position="1118"/>
        <end position="1139"/>
    </location>
</feature>
<feature type="region of interest" description="Disordered" evidence="6">
    <location>
        <begin position="1065"/>
        <end position="1186"/>
    </location>
</feature>
<evidence type="ECO:0000313" key="9">
    <source>
        <dbReference type="EMBL" id="PWN98044.1"/>
    </source>
</evidence>
<dbReference type="OrthoDB" id="419768at2759"/>
<feature type="domain" description="C2" evidence="7">
    <location>
        <begin position="491"/>
        <end position="615"/>
    </location>
</feature>
<feature type="region of interest" description="Disordered" evidence="6">
    <location>
        <begin position="1"/>
        <end position="180"/>
    </location>
</feature>
<dbReference type="PROSITE" id="PS51847">
    <property type="entry name" value="SMP"/>
    <property type="match status" value="1"/>
</dbReference>
<dbReference type="InterPro" id="IPR057349">
    <property type="entry name" value="C2_Mug190_3rd"/>
</dbReference>
<organism evidence="9 10">
    <name type="scientific">Tilletiopsis washingtonensis</name>
    <dbReference type="NCBI Taxonomy" id="58919"/>
    <lineage>
        <taxon>Eukaryota</taxon>
        <taxon>Fungi</taxon>
        <taxon>Dikarya</taxon>
        <taxon>Basidiomycota</taxon>
        <taxon>Ustilaginomycotina</taxon>
        <taxon>Exobasidiomycetes</taxon>
        <taxon>Entylomatales</taxon>
        <taxon>Entylomatales incertae sedis</taxon>
        <taxon>Tilletiopsis</taxon>
    </lineage>
</organism>
<evidence type="ECO:0000256" key="2">
    <source>
        <dbReference type="ARBA" id="ARBA00022448"/>
    </source>
</evidence>
<keyword evidence="5" id="KW-0472">Membrane</keyword>
<keyword evidence="2" id="KW-0813">Transport</keyword>
<feature type="compositionally biased region" description="Acidic residues" evidence="6">
    <location>
        <begin position="1075"/>
        <end position="1097"/>
    </location>
</feature>
<comment type="subcellular location">
    <subcellularLocation>
        <location evidence="1">Membrane</location>
    </subcellularLocation>
</comment>
<dbReference type="InterPro" id="IPR000008">
    <property type="entry name" value="C2_dom"/>
</dbReference>
<feature type="domain" description="C2" evidence="7">
    <location>
        <begin position="691"/>
        <end position="834"/>
    </location>
</feature>
<feature type="region of interest" description="Disordered" evidence="6">
    <location>
        <begin position="728"/>
        <end position="753"/>
    </location>
</feature>
<dbReference type="RefSeq" id="XP_025598323.1">
    <property type="nucleotide sequence ID" value="XM_025740924.1"/>
</dbReference>
<keyword evidence="3" id="KW-0445">Lipid transport</keyword>